<feature type="region of interest" description="Disordered" evidence="1">
    <location>
        <begin position="1"/>
        <end position="62"/>
    </location>
</feature>
<accession>A0ABN3NBP1</accession>
<reference evidence="2 3" key="1">
    <citation type="journal article" date="2019" name="Int. J. Syst. Evol. Microbiol.">
        <title>The Global Catalogue of Microorganisms (GCM) 10K type strain sequencing project: providing services to taxonomists for standard genome sequencing and annotation.</title>
        <authorList>
            <consortium name="The Broad Institute Genomics Platform"/>
            <consortium name="The Broad Institute Genome Sequencing Center for Infectious Disease"/>
            <person name="Wu L."/>
            <person name="Ma J."/>
        </authorList>
    </citation>
    <scope>NUCLEOTIDE SEQUENCE [LARGE SCALE GENOMIC DNA]</scope>
    <source>
        <strain evidence="2 3">JCM 6924</strain>
    </source>
</reference>
<proteinExistence type="predicted"/>
<dbReference type="EMBL" id="BAAATM010000002">
    <property type="protein sequence ID" value="GAA2516083.1"/>
    <property type="molecule type" value="Genomic_DNA"/>
</dbReference>
<dbReference type="Proteomes" id="UP001501095">
    <property type="component" value="Unassembled WGS sequence"/>
</dbReference>
<gene>
    <name evidence="2" type="ORF">GCM10010423_04390</name>
</gene>
<organism evidence="2 3">
    <name type="scientific">Streptomyces levis</name>
    <dbReference type="NCBI Taxonomy" id="285566"/>
    <lineage>
        <taxon>Bacteria</taxon>
        <taxon>Bacillati</taxon>
        <taxon>Actinomycetota</taxon>
        <taxon>Actinomycetes</taxon>
        <taxon>Kitasatosporales</taxon>
        <taxon>Streptomycetaceae</taxon>
        <taxon>Streptomyces</taxon>
    </lineage>
</organism>
<feature type="compositionally biased region" description="Low complexity" evidence="1">
    <location>
        <begin position="18"/>
        <end position="28"/>
    </location>
</feature>
<feature type="compositionally biased region" description="Basic residues" evidence="1">
    <location>
        <begin position="29"/>
        <end position="44"/>
    </location>
</feature>
<evidence type="ECO:0000256" key="1">
    <source>
        <dbReference type="SAM" id="MobiDB-lite"/>
    </source>
</evidence>
<protein>
    <submittedName>
        <fullName evidence="2">Uncharacterized protein</fullName>
    </submittedName>
</protein>
<evidence type="ECO:0000313" key="3">
    <source>
        <dbReference type="Proteomes" id="UP001501095"/>
    </source>
</evidence>
<name>A0ABN3NBP1_9ACTN</name>
<evidence type="ECO:0000313" key="2">
    <source>
        <dbReference type="EMBL" id="GAA2516083.1"/>
    </source>
</evidence>
<sequence>MGDFGLPAQEGGAGHGPMAGAAAAAVSRHGPRRRGRRLLHRSRRGARDARRATPRVTGRLPPFSTSLNHLPIIVTTHRLRITRTGRCSVDLV</sequence>
<keyword evidence="3" id="KW-1185">Reference proteome</keyword>
<comment type="caution">
    <text evidence="2">The sequence shown here is derived from an EMBL/GenBank/DDBJ whole genome shotgun (WGS) entry which is preliminary data.</text>
</comment>